<evidence type="ECO:0000313" key="2">
    <source>
        <dbReference type="EMBL" id="MBA9005609.1"/>
    </source>
</evidence>
<dbReference type="EMBL" id="JACJII010000001">
    <property type="protein sequence ID" value="MBA9005609.1"/>
    <property type="molecule type" value="Genomic_DNA"/>
</dbReference>
<gene>
    <name evidence="2" type="ORF">HNR21_004491</name>
</gene>
<evidence type="ECO:0000256" key="1">
    <source>
        <dbReference type="SAM" id="MobiDB-lite"/>
    </source>
</evidence>
<keyword evidence="3" id="KW-1185">Reference proteome</keyword>
<feature type="compositionally biased region" description="Basic residues" evidence="1">
    <location>
        <begin position="266"/>
        <end position="279"/>
    </location>
</feature>
<comment type="caution">
    <text evidence="2">The sequence shown here is derived from an EMBL/GenBank/DDBJ whole genome shotgun (WGS) entry which is preliminary data.</text>
</comment>
<feature type="region of interest" description="Disordered" evidence="1">
    <location>
        <begin position="266"/>
        <end position="292"/>
    </location>
</feature>
<protein>
    <submittedName>
        <fullName evidence="2">Uncharacterized protein</fullName>
    </submittedName>
</protein>
<sequence>MSVSPTVFPACSWGRPSSGRILRAAAGRCKQHARQDFPNCGSQRPGMVVSSPAPGLVGAVPEGSRWAVPRRGTRCGDRVPAGLTCTTRSSVTAAGSRAPAARWKKPAGSPVGHAGSVPRQARSGPAEGRCARSRGHVSDRPRSPACRSSRIGAGEPLTGAGNAAPPECRTRAHQGDRRVHQSGHPDEGIGELGVVRGGVPEPEETGVRHAGRCARHRSRFPEMPGPWSTMREAGRGDLIDTGLGCTKAVRSVGDPFHAARPMILFRRRSRPPRGPRTMRWKRDDAGGHSRPL</sequence>
<organism evidence="2 3">
    <name type="scientific">Thermomonospora cellulosilytica</name>
    <dbReference type="NCBI Taxonomy" id="1411118"/>
    <lineage>
        <taxon>Bacteria</taxon>
        <taxon>Bacillati</taxon>
        <taxon>Actinomycetota</taxon>
        <taxon>Actinomycetes</taxon>
        <taxon>Streptosporangiales</taxon>
        <taxon>Thermomonosporaceae</taxon>
        <taxon>Thermomonospora</taxon>
    </lineage>
</organism>
<dbReference type="Proteomes" id="UP000539313">
    <property type="component" value="Unassembled WGS sequence"/>
</dbReference>
<dbReference type="AlphaFoldDB" id="A0A7W3RAD6"/>
<feature type="region of interest" description="Disordered" evidence="1">
    <location>
        <begin position="93"/>
        <end position="208"/>
    </location>
</feature>
<evidence type="ECO:0000313" key="3">
    <source>
        <dbReference type="Proteomes" id="UP000539313"/>
    </source>
</evidence>
<proteinExistence type="predicted"/>
<reference evidence="2 3" key="1">
    <citation type="submission" date="2020-08" db="EMBL/GenBank/DDBJ databases">
        <title>Sequencing the genomes of 1000 actinobacteria strains.</title>
        <authorList>
            <person name="Klenk H.-P."/>
        </authorList>
    </citation>
    <scope>NUCLEOTIDE SEQUENCE [LARGE SCALE GENOMIC DNA]</scope>
    <source>
        <strain evidence="2 3">DSM 45823</strain>
    </source>
</reference>
<feature type="compositionally biased region" description="Basic and acidic residues" evidence="1">
    <location>
        <begin position="168"/>
        <end position="187"/>
    </location>
</feature>
<name>A0A7W3RAD6_9ACTN</name>
<accession>A0A7W3RAD6</accession>
<feature type="compositionally biased region" description="Basic and acidic residues" evidence="1">
    <location>
        <begin position="280"/>
        <end position="292"/>
    </location>
</feature>